<evidence type="ECO:0000313" key="17">
    <source>
        <dbReference type="EMBL" id="KGO49338.1"/>
    </source>
</evidence>
<comment type="catalytic activity">
    <reaction evidence="1">
        <text>Hydrolysis of terminal, non-reducing beta-D-glucosyl residues with release of beta-D-glucose.</text>
        <dbReference type="EC" id="3.2.1.21"/>
    </reaction>
</comment>
<protein>
    <recommendedName>
        <fullName evidence="12">Probable beta-glucosidase M</fullName>
        <ecNumber evidence="4">3.2.1.21</ecNumber>
    </recommendedName>
    <alternativeName>
        <fullName evidence="13">Beta-D-glucoside glucohydrolase M</fullName>
    </alternativeName>
    <alternativeName>
        <fullName evidence="14">Cellobiase M</fullName>
    </alternativeName>
    <alternativeName>
        <fullName evidence="15">Gentiobiase M</fullName>
    </alternativeName>
</protein>
<keyword evidence="10" id="KW-0326">Glycosidase</keyword>
<keyword evidence="8" id="KW-0325">Glycoprotein</keyword>
<keyword evidence="9" id="KW-0119">Carbohydrate metabolism</keyword>
<dbReference type="AlphaFoldDB" id="A0A0A2J3U1"/>
<feature type="chain" id="PRO_5001989449" description="Probable beta-glucosidase M" evidence="16">
    <location>
        <begin position="19"/>
        <end position="149"/>
    </location>
</feature>
<feature type="signal peptide" evidence="16">
    <location>
        <begin position="1"/>
        <end position="18"/>
    </location>
</feature>
<keyword evidence="7" id="KW-0136">Cellulose degradation</keyword>
<dbReference type="EMBL" id="JQFZ01000382">
    <property type="protein sequence ID" value="KGO49338.1"/>
    <property type="molecule type" value="Genomic_DNA"/>
</dbReference>
<accession>A0A0A2J3U1</accession>
<evidence type="ECO:0000256" key="4">
    <source>
        <dbReference type="ARBA" id="ARBA00012744"/>
    </source>
</evidence>
<evidence type="ECO:0000256" key="10">
    <source>
        <dbReference type="ARBA" id="ARBA00023295"/>
    </source>
</evidence>
<proteinExistence type="inferred from homology"/>
<evidence type="ECO:0000256" key="11">
    <source>
        <dbReference type="ARBA" id="ARBA00023326"/>
    </source>
</evidence>
<dbReference type="RefSeq" id="XP_016592768.1">
    <property type="nucleotide sequence ID" value="XM_016742499.1"/>
</dbReference>
<dbReference type="InterPro" id="IPR050288">
    <property type="entry name" value="Cellulose_deg_GH3"/>
</dbReference>
<evidence type="ECO:0000256" key="12">
    <source>
        <dbReference type="ARBA" id="ARBA00039571"/>
    </source>
</evidence>
<evidence type="ECO:0000256" key="14">
    <source>
        <dbReference type="ARBA" id="ARBA00041589"/>
    </source>
</evidence>
<reference evidence="17 18" key="1">
    <citation type="journal article" date="2015" name="Mol. Plant Microbe Interact.">
        <title>Genome, transcriptome, and functional analyses of Penicillium expansum provide new insights into secondary metabolism and pathogenicity.</title>
        <authorList>
            <person name="Ballester A.R."/>
            <person name="Marcet-Houben M."/>
            <person name="Levin E."/>
            <person name="Sela N."/>
            <person name="Selma-Lazaro C."/>
            <person name="Carmona L."/>
            <person name="Wisniewski M."/>
            <person name="Droby S."/>
            <person name="Gonzalez-Candelas L."/>
            <person name="Gabaldon T."/>
        </authorList>
    </citation>
    <scope>NUCLEOTIDE SEQUENCE [LARGE SCALE GENOMIC DNA]</scope>
    <source>
        <strain evidence="17 18">MD-8</strain>
    </source>
</reference>
<keyword evidence="5 16" id="KW-0732">Signal</keyword>
<dbReference type="Proteomes" id="UP000030143">
    <property type="component" value="Unassembled WGS sequence"/>
</dbReference>
<evidence type="ECO:0000256" key="1">
    <source>
        <dbReference type="ARBA" id="ARBA00000448"/>
    </source>
</evidence>
<evidence type="ECO:0000256" key="15">
    <source>
        <dbReference type="ARBA" id="ARBA00041805"/>
    </source>
</evidence>
<dbReference type="Gene3D" id="3.20.20.300">
    <property type="entry name" value="Glycoside hydrolase, family 3, N-terminal domain"/>
    <property type="match status" value="1"/>
</dbReference>
<dbReference type="PRINTS" id="PR00133">
    <property type="entry name" value="GLHYDRLASE3"/>
</dbReference>
<comment type="similarity">
    <text evidence="3">Belongs to the glycosyl hydrolase 3 family.</text>
</comment>
<evidence type="ECO:0000256" key="5">
    <source>
        <dbReference type="ARBA" id="ARBA00022729"/>
    </source>
</evidence>
<dbReference type="SUPFAM" id="SSF51445">
    <property type="entry name" value="(Trans)glycosidases"/>
    <property type="match status" value="1"/>
</dbReference>
<dbReference type="GO" id="GO:0008422">
    <property type="term" value="F:beta-glucosidase activity"/>
    <property type="evidence" value="ECO:0007669"/>
    <property type="project" value="UniProtKB-EC"/>
</dbReference>
<evidence type="ECO:0000256" key="13">
    <source>
        <dbReference type="ARBA" id="ARBA00041282"/>
    </source>
</evidence>
<dbReference type="GeneID" id="27677918"/>
<evidence type="ECO:0000256" key="7">
    <source>
        <dbReference type="ARBA" id="ARBA00023001"/>
    </source>
</evidence>
<comment type="pathway">
    <text evidence="2">Glycan metabolism; cellulose degradation.</text>
</comment>
<dbReference type="HOGENOM" id="CLU_004542_6_4_1"/>
<comment type="caution">
    <text evidence="17">The sequence shown here is derived from an EMBL/GenBank/DDBJ whole genome shotgun (WGS) entry which is preliminary data.</text>
</comment>
<evidence type="ECO:0000256" key="6">
    <source>
        <dbReference type="ARBA" id="ARBA00022801"/>
    </source>
</evidence>
<sequence>MVQFKAPLLFHNVAVAHAAVVQDDTYFYGQSPPVYLPYAQYDGPRGLRARTFQSPISGIPDVSGRKDRLGFPGMCVQDGPNGIKGVDLVNGYPSGIHVGASWNKSLAYHQAKAIGNEFRRKGATMALGPPAVDHLGRIALGIRVPARQV</sequence>
<dbReference type="EC" id="3.2.1.21" evidence="4"/>
<gene>
    <name evidence="17" type="ORF">PEX2_052250</name>
</gene>
<dbReference type="PANTHER" id="PTHR42715">
    <property type="entry name" value="BETA-GLUCOSIDASE"/>
    <property type="match status" value="1"/>
</dbReference>
<evidence type="ECO:0000256" key="9">
    <source>
        <dbReference type="ARBA" id="ARBA00023277"/>
    </source>
</evidence>
<dbReference type="VEuPathDB" id="FungiDB:PEXP_038680"/>
<evidence type="ECO:0000313" key="18">
    <source>
        <dbReference type="Proteomes" id="UP000030143"/>
    </source>
</evidence>
<keyword evidence="11" id="KW-0624">Polysaccharide degradation</keyword>
<name>A0A0A2J3U1_PENEN</name>
<evidence type="ECO:0000256" key="2">
    <source>
        <dbReference type="ARBA" id="ARBA00004987"/>
    </source>
</evidence>
<dbReference type="InterPro" id="IPR036962">
    <property type="entry name" value="Glyco_hydro_3_N_sf"/>
</dbReference>
<keyword evidence="18" id="KW-1185">Reference proteome</keyword>
<evidence type="ECO:0000256" key="8">
    <source>
        <dbReference type="ARBA" id="ARBA00023180"/>
    </source>
</evidence>
<evidence type="ECO:0000256" key="16">
    <source>
        <dbReference type="SAM" id="SignalP"/>
    </source>
</evidence>
<dbReference type="STRING" id="27334.A0A0A2J3U1"/>
<organism evidence="17 18">
    <name type="scientific">Penicillium expansum</name>
    <name type="common">Blue mold rot fungus</name>
    <dbReference type="NCBI Taxonomy" id="27334"/>
    <lineage>
        <taxon>Eukaryota</taxon>
        <taxon>Fungi</taxon>
        <taxon>Dikarya</taxon>
        <taxon>Ascomycota</taxon>
        <taxon>Pezizomycotina</taxon>
        <taxon>Eurotiomycetes</taxon>
        <taxon>Eurotiomycetidae</taxon>
        <taxon>Eurotiales</taxon>
        <taxon>Aspergillaceae</taxon>
        <taxon>Penicillium</taxon>
    </lineage>
</organism>
<dbReference type="PANTHER" id="PTHR42715:SF5">
    <property type="entry name" value="BETA-GLUCOSIDASE M-RELATED"/>
    <property type="match status" value="1"/>
</dbReference>
<dbReference type="GO" id="GO:0030245">
    <property type="term" value="P:cellulose catabolic process"/>
    <property type="evidence" value="ECO:0007669"/>
    <property type="project" value="UniProtKB-KW"/>
</dbReference>
<dbReference type="InterPro" id="IPR001764">
    <property type="entry name" value="Glyco_hydro_3_N"/>
</dbReference>
<evidence type="ECO:0000256" key="3">
    <source>
        <dbReference type="ARBA" id="ARBA00005336"/>
    </source>
</evidence>
<keyword evidence="6" id="KW-0378">Hydrolase</keyword>
<dbReference type="InterPro" id="IPR017853">
    <property type="entry name" value="GH"/>
</dbReference>